<dbReference type="GeneID" id="36396502"/>
<dbReference type="InterPro" id="IPR001683">
    <property type="entry name" value="PX_dom"/>
</dbReference>
<keyword evidence="4" id="KW-1185">Reference proteome</keyword>
<dbReference type="SUPFAM" id="SSF64268">
    <property type="entry name" value="PX domain"/>
    <property type="match status" value="1"/>
</dbReference>
<dbReference type="OMA" id="ITCAETN"/>
<dbReference type="CDD" id="cd06093">
    <property type="entry name" value="PX_domain"/>
    <property type="match status" value="1"/>
</dbReference>
<dbReference type="EMBL" id="CCYD01001551">
    <property type="protein sequence ID" value="CEG45126.1"/>
    <property type="molecule type" value="Genomic_DNA"/>
</dbReference>
<evidence type="ECO:0000313" key="4">
    <source>
        <dbReference type="Proteomes" id="UP000054928"/>
    </source>
</evidence>
<proteinExistence type="predicted"/>
<feature type="compositionally biased region" description="Polar residues" evidence="1">
    <location>
        <begin position="212"/>
        <end position="222"/>
    </location>
</feature>
<evidence type="ECO:0000259" key="2">
    <source>
        <dbReference type="PROSITE" id="PS50195"/>
    </source>
</evidence>
<dbReference type="OrthoDB" id="129140at2759"/>
<feature type="domain" description="PX" evidence="2">
    <location>
        <begin position="249"/>
        <end position="365"/>
    </location>
</feature>
<sequence>MGCTQSKASIDEVTERKSIDTPAQEAPISESKTTEEIVATIESPPASKDLVKNSLKTEEIEIVKEAPPTSTNELPPASDLEVEVAEPALPATYEFGSDVIHHTEEIKEAIAPEVPVEKPTAPINEISDAELSSTKRDSTAAIKEITCAETNTTEEEPIAPIKIPNAESTATEDELPTPMKIIPDADSTTKDEIVETVEANPEAFAVESTVQEQVSPSASADISTDKLVEEEPEPIVETSPSDVTLDKPVSEGALTFLAQDVTFNDANIAFYNFSGTDTSNPAEEKHISKRYSEFKALYTQLLQQLADSKEGKTSDLPALPKTSFLQGRKNLKMLEERKTQFTVLLNAIAAHPIASHSDVFKAFLA</sequence>
<dbReference type="InterPro" id="IPR036871">
    <property type="entry name" value="PX_dom_sf"/>
</dbReference>
<dbReference type="AlphaFoldDB" id="A0A0P1AV02"/>
<name>A0A0P1AV02_PLAHL</name>
<dbReference type="SMART" id="SM00312">
    <property type="entry name" value="PX"/>
    <property type="match status" value="1"/>
</dbReference>
<dbReference type="Gene3D" id="3.30.1520.10">
    <property type="entry name" value="Phox-like domain"/>
    <property type="match status" value="1"/>
</dbReference>
<reference evidence="4" key="1">
    <citation type="submission" date="2014-09" db="EMBL/GenBank/DDBJ databases">
        <authorList>
            <person name="Sharma Rahul"/>
            <person name="Thines Marco"/>
        </authorList>
    </citation>
    <scope>NUCLEOTIDE SEQUENCE [LARGE SCALE GENOMIC DNA]</scope>
</reference>
<evidence type="ECO:0000313" key="3">
    <source>
        <dbReference type="EMBL" id="CEG45126.1"/>
    </source>
</evidence>
<protein>
    <recommendedName>
        <fullName evidence="2">PX domain-containing protein</fullName>
    </recommendedName>
</protein>
<dbReference type="PROSITE" id="PS50195">
    <property type="entry name" value="PX"/>
    <property type="match status" value="1"/>
</dbReference>
<evidence type="ECO:0000256" key="1">
    <source>
        <dbReference type="SAM" id="MobiDB-lite"/>
    </source>
</evidence>
<feature type="compositionally biased region" description="Basic and acidic residues" evidence="1">
    <location>
        <begin position="9"/>
        <end position="19"/>
    </location>
</feature>
<dbReference type="Pfam" id="PF00787">
    <property type="entry name" value="PX"/>
    <property type="match status" value="1"/>
</dbReference>
<feature type="region of interest" description="Disordered" evidence="1">
    <location>
        <begin position="111"/>
        <end position="184"/>
    </location>
</feature>
<dbReference type="STRING" id="4781.A0A0P1AV02"/>
<dbReference type="RefSeq" id="XP_024581495.1">
    <property type="nucleotide sequence ID" value="XM_024715837.1"/>
</dbReference>
<feature type="region of interest" description="Disordered" evidence="1">
    <location>
        <begin position="1"/>
        <end position="34"/>
    </location>
</feature>
<dbReference type="GO" id="GO:0035091">
    <property type="term" value="F:phosphatidylinositol binding"/>
    <property type="evidence" value="ECO:0007669"/>
    <property type="project" value="InterPro"/>
</dbReference>
<dbReference type="Proteomes" id="UP000054928">
    <property type="component" value="Unassembled WGS sequence"/>
</dbReference>
<feature type="region of interest" description="Disordered" evidence="1">
    <location>
        <begin position="212"/>
        <end position="243"/>
    </location>
</feature>
<accession>A0A0P1AV02</accession>
<organism evidence="3 4">
    <name type="scientific">Plasmopara halstedii</name>
    <name type="common">Downy mildew of sunflower</name>
    <dbReference type="NCBI Taxonomy" id="4781"/>
    <lineage>
        <taxon>Eukaryota</taxon>
        <taxon>Sar</taxon>
        <taxon>Stramenopiles</taxon>
        <taxon>Oomycota</taxon>
        <taxon>Peronosporomycetes</taxon>
        <taxon>Peronosporales</taxon>
        <taxon>Peronosporaceae</taxon>
        <taxon>Plasmopara</taxon>
    </lineage>
</organism>